<dbReference type="PROSITE" id="PS51340">
    <property type="entry name" value="MOSC"/>
    <property type="match status" value="1"/>
</dbReference>
<evidence type="ECO:0000259" key="1">
    <source>
        <dbReference type="PROSITE" id="PS51340"/>
    </source>
</evidence>
<organism evidence="2 3">
    <name type="scientific">Jeotgalibacillus proteolyticus</name>
    <dbReference type="NCBI Taxonomy" id="2082395"/>
    <lineage>
        <taxon>Bacteria</taxon>
        <taxon>Bacillati</taxon>
        <taxon>Bacillota</taxon>
        <taxon>Bacilli</taxon>
        <taxon>Bacillales</taxon>
        <taxon>Caryophanaceae</taxon>
        <taxon>Jeotgalibacillus</taxon>
    </lineage>
</organism>
<feature type="domain" description="MOSC" evidence="1">
    <location>
        <begin position="91"/>
        <end position="240"/>
    </location>
</feature>
<dbReference type="Pfam" id="PF03476">
    <property type="entry name" value="MOSC_N"/>
    <property type="match status" value="1"/>
</dbReference>
<sequence>MLVGHVKELTRYPVKSFQGENVNASQVMDYGLYGDRSHAFLDKSRTNKFLTITQCPQMVMYRAKFQGEEKLEGFPPVHISTPDRKEMKWGDPQLKNELEMLSKRPLEWIRYPPQHVPLGAIEEAPILLITDASLSSLSTLWGEEADGRRFRPNLVIDLINKEPFCEETWIDKSILIGDTVELKISQACQRCMIINVNPDNASITPALLKTIAKERNMQFGMYASVVKTGKIKVGDEISIKG</sequence>
<dbReference type="InterPro" id="IPR005303">
    <property type="entry name" value="MOCOS_middle"/>
</dbReference>
<evidence type="ECO:0000313" key="3">
    <source>
        <dbReference type="Proteomes" id="UP000239047"/>
    </source>
</evidence>
<dbReference type="Pfam" id="PF03473">
    <property type="entry name" value="MOSC"/>
    <property type="match status" value="1"/>
</dbReference>
<dbReference type="OrthoDB" id="581532at2"/>
<proteinExistence type="predicted"/>
<protein>
    <submittedName>
        <fullName evidence="2">MOSC domain-containing protein</fullName>
    </submittedName>
</protein>
<dbReference type="GO" id="GO:0003824">
    <property type="term" value="F:catalytic activity"/>
    <property type="evidence" value="ECO:0007669"/>
    <property type="project" value="InterPro"/>
</dbReference>
<dbReference type="RefSeq" id="WP_104057481.1">
    <property type="nucleotide sequence ID" value="NZ_PREZ01000003.1"/>
</dbReference>
<dbReference type="Proteomes" id="UP000239047">
    <property type="component" value="Unassembled WGS sequence"/>
</dbReference>
<gene>
    <name evidence="2" type="ORF">C4B60_08015</name>
</gene>
<dbReference type="AlphaFoldDB" id="A0A2S5GCU3"/>
<dbReference type="InterPro" id="IPR005302">
    <property type="entry name" value="MoCF_Sase_C"/>
</dbReference>
<comment type="caution">
    <text evidence="2">The sequence shown here is derived from an EMBL/GenBank/DDBJ whole genome shotgun (WGS) entry which is preliminary data.</text>
</comment>
<dbReference type="InterPro" id="IPR011037">
    <property type="entry name" value="Pyrv_Knase-like_insert_dom_sf"/>
</dbReference>
<dbReference type="Gene3D" id="2.40.33.20">
    <property type="entry name" value="PK beta-barrel domain-like"/>
    <property type="match status" value="1"/>
</dbReference>
<dbReference type="EMBL" id="PREZ01000003">
    <property type="protein sequence ID" value="PPA70731.1"/>
    <property type="molecule type" value="Genomic_DNA"/>
</dbReference>
<name>A0A2S5GCU3_9BACL</name>
<dbReference type="SUPFAM" id="SSF50800">
    <property type="entry name" value="PK beta-barrel domain-like"/>
    <property type="match status" value="1"/>
</dbReference>
<dbReference type="GO" id="GO:0030151">
    <property type="term" value="F:molybdenum ion binding"/>
    <property type="evidence" value="ECO:0007669"/>
    <property type="project" value="InterPro"/>
</dbReference>
<accession>A0A2S5GCU3</accession>
<keyword evidence="3" id="KW-1185">Reference proteome</keyword>
<dbReference type="GO" id="GO:0030170">
    <property type="term" value="F:pyridoxal phosphate binding"/>
    <property type="evidence" value="ECO:0007669"/>
    <property type="project" value="InterPro"/>
</dbReference>
<evidence type="ECO:0000313" key="2">
    <source>
        <dbReference type="EMBL" id="PPA70731.1"/>
    </source>
</evidence>
<reference evidence="2 3" key="1">
    <citation type="submission" date="2018-02" db="EMBL/GenBank/DDBJ databases">
        <title>Jeotgalibacillus proteolyticum sp. nov. a protease producing bacterium isolated from ocean sediments of Laizhou Bay.</title>
        <authorList>
            <person name="Li Y."/>
        </authorList>
    </citation>
    <scope>NUCLEOTIDE SEQUENCE [LARGE SCALE GENOMIC DNA]</scope>
    <source>
        <strain evidence="2 3">22-7</strain>
    </source>
</reference>